<organism evidence="1 2">
    <name type="scientific">Clostridium aestuarii</name>
    <dbReference type="NCBI Taxonomy" id="338193"/>
    <lineage>
        <taxon>Bacteria</taxon>
        <taxon>Bacillati</taxon>
        <taxon>Bacillota</taxon>
        <taxon>Clostridia</taxon>
        <taxon>Eubacteriales</taxon>
        <taxon>Clostridiaceae</taxon>
        <taxon>Clostridium</taxon>
    </lineage>
</organism>
<comment type="caution">
    <text evidence="1">The sequence shown here is derived from an EMBL/GenBank/DDBJ whole genome shotgun (WGS) entry which is preliminary data.</text>
</comment>
<sequence length="196" mass="22960">MEFTENEIVSLIQQLSLDKDINLSDIPSLDLYMDQVITLFDNKLAHLKRTENDKILTKTMINNYTKAKILMRPNKKKYTREHIILLILIYNLKQSLSINDIASLFSVLIENLDEKNDIEIDKIYESFSKIKKIDTDNISKELKEKLELITENTNTLNKEHIDLSQMLITVLTLINEANTKKRIAEKIIDEYFINNI</sequence>
<evidence type="ECO:0000313" key="1">
    <source>
        <dbReference type="EMBL" id="MCY6483901.1"/>
    </source>
</evidence>
<proteinExistence type="predicted"/>
<keyword evidence="2" id="KW-1185">Reference proteome</keyword>
<dbReference type="Pfam" id="PF08876">
    <property type="entry name" value="DUF1836"/>
    <property type="match status" value="1"/>
</dbReference>
<dbReference type="InterPro" id="IPR014975">
    <property type="entry name" value="DUF1836"/>
</dbReference>
<accession>A0ABT4CY54</accession>
<gene>
    <name evidence="1" type="ORF">OW763_06010</name>
</gene>
<protein>
    <submittedName>
        <fullName evidence="1">DUF1836 domain-containing protein</fullName>
    </submittedName>
</protein>
<reference evidence="1" key="1">
    <citation type="submission" date="2022-12" db="EMBL/GenBank/DDBJ databases">
        <authorList>
            <person name="Wang J."/>
        </authorList>
    </citation>
    <scope>NUCLEOTIDE SEQUENCE</scope>
    <source>
        <strain evidence="1">HY-45-18</strain>
    </source>
</reference>
<dbReference type="RefSeq" id="WP_268040175.1">
    <property type="nucleotide sequence ID" value="NZ_JAPQER010000002.1"/>
</dbReference>
<dbReference type="PANTHER" id="PTHR40056:SF1">
    <property type="entry name" value="DUF1836 DOMAIN-CONTAINING PROTEIN"/>
    <property type="match status" value="1"/>
</dbReference>
<dbReference type="EMBL" id="JAPQER010000002">
    <property type="protein sequence ID" value="MCY6483901.1"/>
    <property type="molecule type" value="Genomic_DNA"/>
</dbReference>
<evidence type="ECO:0000313" key="2">
    <source>
        <dbReference type="Proteomes" id="UP001078443"/>
    </source>
</evidence>
<dbReference type="Proteomes" id="UP001078443">
    <property type="component" value="Unassembled WGS sequence"/>
</dbReference>
<name>A0ABT4CY54_9CLOT</name>
<dbReference type="PANTHER" id="PTHR40056">
    <property type="entry name" value="HYPOTHETICAL CYTOSOLIC PROTEIN"/>
    <property type="match status" value="1"/>
</dbReference>